<organism evidence="1 2">
    <name type="scientific">Eiseniibacteriota bacterium</name>
    <dbReference type="NCBI Taxonomy" id="2212470"/>
    <lineage>
        <taxon>Bacteria</taxon>
        <taxon>Candidatus Eiseniibacteriota</taxon>
    </lineage>
</organism>
<sequence length="46" mass="5489">MENQDKKVELFESYEITEIQDRRELFDGSSWLYWCSDCSDGGFDSE</sequence>
<name>A0A7Y2H144_UNCEI</name>
<proteinExistence type="predicted"/>
<protein>
    <submittedName>
        <fullName evidence="1">Uncharacterized protein</fullName>
    </submittedName>
</protein>
<reference evidence="1 2" key="1">
    <citation type="submission" date="2020-03" db="EMBL/GenBank/DDBJ databases">
        <title>Metabolic flexibility allows generalist bacteria to become dominant in a frequently disturbed ecosystem.</title>
        <authorList>
            <person name="Chen Y.-J."/>
            <person name="Leung P.M."/>
            <person name="Bay S.K."/>
            <person name="Hugenholtz P."/>
            <person name="Kessler A.J."/>
            <person name="Shelley G."/>
            <person name="Waite D.W."/>
            <person name="Cook P.L."/>
            <person name="Greening C."/>
        </authorList>
    </citation>
    <scope>NUCLEOTIDE SEQUENCE [LARGE SCALE GENOMIC DNA]</scope>
    <source>
        <strain evidence="1">SS_bin_28</strain>
    </source>
</reference>
<dbReference type="AlphaFoldDB" id="A0A7Y2H144"/>
<dbReference type="EMBL" id="JABDJR010000082">
    <property type="protein sequence ID" value="NNF05585.1"/>
    <property type="molecule type" value="Genomic_DNA"/>
</dbReference>
<gene>
    <name evidence="1" type="ORF">HKN21_02380</name>
</gene>
<dbReference type="Proteomes" id="UP000547674">
    <property type="component" value="Unassembled WGS sequence"/>
</dbReference>
<evidence type="ECO:0000313" key="2">
    <source>
        <dbReference type="Proteomes" id="UP000547674"/>
    </source>
</evidence>
<evidence type="ECO:0000313" key="1">
    <source>
        <dbReference type="EMBL" id="NNF05585.1"/>
    </source>
</evidence>
<accession>A0A7Y2H144</accession>
<comment type="caution">
    <text evidence="1">The sequence shown here is derived from an EMBL/GenBank/DDBJ whole genome shotgun (WGS) entry which is preliminary data.</text>
</comment>